<keyword evidence="3" id="KW-1134">Transmembrane beta strand</keyword>
<dbReference type="Gene3D" id="2.40.160.60">
    <property type="entry name" value="Outer membrane protein transport protein (OMPP1/FadL/TodX)"/>
    <property type="match status" value="1"/>
</dbReference>
<gene>
    <name evidence="8" type="ORF">Hsar01_02623</name>
</gene>
<evidence type="ECO:0000256" key="2">
    <source>
        <dbReference type="ARBA" id="ARBA00008163"/>
    </source>
</evidence>
<sequence length="438" mass="45945">MVRRFLQLLTVSWLGAAGVAPGNGVLHEGFGARDAGAAGVFAGTDGDALSAMQTNPAALAMLGGDQGTISLRGGWANGRFTKGGRRYQMEVPGGFPEAGLAWRPAGGAVTLGASVAPLAAAKGEWVFPDAAGGIGGISYGAAHPHDSGFLAARANVGLGWRLGDGWAVGASIGAVYGRVDFDAPFIFQTHPALAGAKVDLDLATDGWEAMYEFGAVWEPRDDVRVEFHCRPQVTLDLDGRAGADFSAQLPPLGLGGTPALANYRAHTRNALPTVAGAGLAWQMLPRFKAGLRLDWIGWGNAFDVLDVSLTGGTNAAINGAIGAHVADRVPVRWKNTWVIGLGGEYEIDDQWSLRGGWRWGESPVPSAFATPLNASLLEHTLAVGLGWRQDSWRLDLSYEYQFGGAAKVMASGYRAGEYANSKLDFDAHVVGLGLTVNY</sequence>
<name>A0ABP9URQ0_9BACT</name>
<keyword evidence="7" id="KW-0998">Cell outer membrane</keyword>
<evidence type="ECO:0000256" key="6">
    <source>
        <dbReference type="ARBA" id="ARBA00023136"/>
    </source>
</evidence>
<evidence type="ECO:0000256" key="3">
    <source>
        <dbReference type="ARBA" id="ARBA00022452"/>
    </source>
</evidence>
<keyword evidence="4" id="KW-0812">Transmembrane</keyword>
<accession>A0ABP9URQ0</accession>
<dbReference type="PANTHER" id="PTHR35093:SF8">
    <property type="entry name" value="OUTER MEMBRANE PROTEIN NMB0088-RELATED"/>
    <property type="match status" value="1"/>
</dbReference>
<comment type="subcellular location">
    <subcellularLocation>
        <location evidence="1">Cell outer membrane</location>
        <topology evidence="1">Multi-pass membrane protein</topology>
    </subcellularLocation>
</comment>
<dbReference type="SUPFAM" id="SSF56935">
    <property type="entry name" value="Porins"/>
    <property type="match status" value="1"/>
</dbReference>
<protein>
    <recommendedName>
        <fullName evidence="10">Long-chain fatty acid transporter</fullName>
    </recommendedName>
</protein>
<evidence type="ECO:0008006" key="10">
    <source>
        <dbReference type="Google" id="ProtNLM"/>
    </source>
</evidence>
<comment type="caution">
    <text evidence="8">The sequence shown here is derived from an EMBL/GenBank/DDBJ whole genome shotgun (WGS) entry which is preliminary data.</text>
</comment>
<evidence type="ECO:0000256" key="7">
    <source>
        <dbReference type="ARBA" id="ARBA00023237"/>
    </source>
</evidence>
<keyword evidence="6" id="KW-0472">Membrane</keyword>
<evidence type="ECO:0000313" key="9">
    <source>
        <dbReference type="Proteomes" id="UP001476282"/>
    </source>
</evidence>
<keyword evidence="5" id="KW-0732">Signal</keyword>
<evidence type="ECO:0000256" key="4">
    <source>
        <dbReference type="ARBA" id="ARBA00022692"/>
    </source>
</evidence>
<dbReference type="InterPro" id="IPR005017">
    <property type="entry name" value="OMPP1/FadL/TodX"/>
</dbReference>
<organism evidence="8 9">
    <name type="scientific">Haloferula sargassicola</name>
    <dbReference type="NCBI Taxonomy" id="490096"/>
    <lineage>
        <taxon>Bacteria</taxon>
        <taxon>Pseudomonadati</taxon>
        <taxon>Verrucomicrobiota</taxon>
        <taxon>Verrucomicrobiia</taxon>
        <taxon>Verrucomicrobiales</taxon>
        <taxon>Verrucomicrobiaceae</taxon>
        <taxon>Haloferula</taxon>
    </lineage>
</organism>
<evidence type="ECO:0000313" key="8">
    <source>
        <dbReference type="EMBL" id="GAA5483392.1"/>
    </source>
</evidence>
<comment type="similarity">
    <text evidence="2">Belongs to the OmpP1/FadL family.</text>
</comment>
<evidence type="ECO:0000256" key="1">
    <source>
        <dbReference type="ARBA" id="ARBA00004571"/>
    </source>
</evidence>
<dbReference type="Pfam" id="PF03349">
    <property type="entry name" value="Toluene_X"/>
    <property type="match status" value="1"/>
</dbReference>
<dbReference type="Proteomes" id="UP001476282">
    <property type="component" value="Unassembled WGS sequence"/>
</dbReference>
<reference evidence="8 9" key="1">
    <citation type="submission" date="2024-02" db="EMBL/GenBank/DDBJ databases">
        <title>Haloferula sargassicola NBRC 104335.</title>
        <authorList>
            <person name="Ichikawa N."/>
            <person name="Katano-Makiyama Y."/>
            <person name="Hidaka K."/>
        </authorList>
    </citation>
    <scope>NUCLEOTIDE SEQUENCE [LARGE SCALE GENOMIC DNA]</scope>
    <source>
        <strain evidence="8 9">NBRC 104335</strain>
    </source>
</reference>
<proteinExistence type="inferred from homology"/>
<keyword evidence="9" id="KW-1185">Reference proteome</keyword>
<dbReference type="PANTHER" id="PTHR35093">
    <property type="entry name" value="OUTER MEMBRANE PROTEIN NMB0088-RELATED"/>
    <property type="match status" value="1"/>
</dbReference>
<dbReference type="EMBL" id="BAABRI010000014">
    <property type="protein sequence ID" value="GAA5483392.1"/>
    <property type="molecule type" value="Genomic_DNA"/>
</dbReference>
<evidence type="ECO:0000256" key="5">
    <source>
        <dbReference type="ARBA" id="ARBA00022729"/>
    </source>
</evidence>